<sequence length="391" mass="41302">MTKTNVFTTIEHPTPRFGMNQTPSAHESESNIENPSIIRPTTCRRCVVCDVLVDAWVVSTVASITRCNASTPATVTFIGLNTMRQKETAATMGCCLSREDDRFDSGNEALLPKGRNGNKRVDKSVDVKKEGASGSYKSPSAVIAAGDACSKVPAKPQPAKKPVENVDLLGLNDKPPTPLAAPVIKAPSPAKPTETPSPLAPAAAAQTPTPPEPAAAPVMKPESSPKLAGKEPSAPKPAKEPSPSKPAVKAPSPPKPAPKESSPPKPAAKEPSPPKPTQTLEESTPVKPAKTSPPKPSQPSPPKDKKTTPKTSPKKPSETEEDENLMVSAFTPVSVNAEAADNDDDNDDDNDNDGDDNEGDNDEAKDQTNEPKPKKITPTKKSKKKRKKGKK</sequence>
<evidence type="ECO:0000256" key="1">
    <source>
        <dbReference type="SAM" id="MobiDB-lite"/>
    </source>
</evidence>
<evidence type="ECO:0000313" key="3">
    <source>
        <dbReference type="Proteomes" id="UP000006643"/>
    </source>
</evidence>
<feature type="compositionally biased region" description="Low complexity" evidence="1">
    <location>
        <begin position="192"/>
        <end position="207"/>
    </location>
</feature>
<feature type="region of interest" description="Disordered" evidence="1">
    <location>
        <begin position="1"/>
        <end position="32"/>
    </location>
</feature>
<organism evidence="2 3">
    <name type="scientific">Phytophthora infestans (strain T30-4)</name>
    <name type="common">Potato late blight agent</name>
    <dbReference type="NCBI Taxonomy" id="403677"/>
    <lineage>
        <taxon>Eukaryota</taxon>
        <taxon>Sar</taxon>
        <taxon>Stramenopiles</taxon>
        <taxon>Oomycota</taxon>
        <taxon>Peronosporomycetes</taxon>
        <taxon>Peronosporales</taxon>
        <taxon>Peronosporaceae</taxon>
        <taxon>Phytophthora</taxon>
    </lineage>
</organism>
<protein>
    <submittedName>
        <fullName evidence="2">Uncharacterized protein</fullName>
    </submittedName>
</protein>
<feature type="compositionally biased region" description="Pro residues" evidence="1">
    <location>
        <begin position="251"/>
        <end position="276"/>
    </location>
</feature>
<dbReference type="KEGG" id="pif:PITG_12670"/>
<feature type="compositionally biased region" description="Basic residues" evidence="1">
    <location>
        <begin position="374"/>
        <end position="391"/>
    </location>
</feature>
<feature type="compositionally biased region" description="Basic and acidic residues" evidence="1">
    <location>
        <begin position="119"/>
        <end position="131"/>
    </location>
</feature>
<dbReference type="OMA" id="ITRCNAS"/>
<feature type="region of interest" description="Disordered" evidence="1">
    <location>
        <begin position="106"/>
        <end position="137"/>
    </location>
</feature>
<dbReference type="Proteomes" id="UP000006643">
    <property type="component" value="Unassembled WGS sequence"/>
</dbReference>
<name>D0NKX3_PHYIT</name>
<feature type="compositionally biased region" description="Basic and acidic residues" evidence="1">
    <location>
        <begin position="362"/>
        <end position="373"/>
    </location>
</feature>
<dbReference type="VEuPathDB" id="FungiDB:PITG_12670"/>
<feature type="region of interest" description="Disordered" evidence="1">
    <location>
        <begin position="151"/>
        <end position="391"/>
    </location>
</feature>
<dbReference type="AlphaFoldDB" id="D0NKX3"/>
<feature type="compositionally biased region" description="Acidic residues" evidence="1">
    <location>
        <begin position="340"/>
        <end position="361"/>
    </location>
</feature>
<dbReference type="GeneID" id="9478024"/>
<accession>D0NKX3</accession>
<feature type="compositionally biased region" description="Pro residues" evidence="1">
    <location>
        <begin position="291"/>
        <end position="301"/>
    </location>
</feature>
<dbReference type="eggNOG" id="ENOG502SR5G">
    <property type="taxonomic scope" value="Eukaryota"/>
</dbReference>
<dbReference type="InParanoid" id="D0NKX3"/>
<dbReference type="EMBL" id="DS028144">
    <property type="protein sequence ID" value="EEY60291.1"/>
    <property type="molecule type" value="Genomic_DNA"/>
</dbReference>
<proteinExistence type="predicted"/>
<dbReference type="RefSeq" id="XP_002900087.1">
    <property type="nucleotide sequence ID" value="XM_002900041.1"/>
</dbReference>
<reference evidence="3" key="1">
    <citation type="journal article" date="2009" name="Nature">
        <title>Genome sequence and analysis of the Irish potato famine pathogen Phytophthora infestans.</title>
        <authorList>
            <consortium name="The Broad Institute Genome Sequencing Platform"/>
            <person name="Haas B.J."/>
            <person name="Kamoun S."/>
            <person name="Zody M.C."/>
            <person name="Jiang R.H."/>
            <person name="Handsaker R.E."/>
            <person name="Cano L.M."/>
            <person name="Grabherr M."/>
            <person name="Kodira C.D."/>
            <person name="Raffaele S."/>
            <person name="Torto-Alalibo T."/>
            <person name="Bozkurt T.O."/>
            <person name="Ah-Fong A.M."/>
            <person name="Alvarado L."/>
            <person name="Anderson V.L."/>
            <person name="Armstrong M.R."/>
            <person name="Avrova A."/>
            <person name="Baxter L."/>
            <person name="Beynon J."/>
            <person name="Boevink P.C."/>
            <person name="Bollmann S.R."/>
            <person name="Bos J.I."/>
            <person name="Bulone V."/>
            <person name="Cai G."/>
            <person name="Cakir C."/>
            <person name="Carrington J.C."/>
            <person name="Chawner M."/>
            <person name="Conti L."/>
            <person name="Costanzo S."/>
            <person name="Ewan R."/>
            <person name="Fahlgren N."/>
            <person name="Fischbach M.A."/>
            <person name="Fugelstad J."/>
            <person name="Gilroy E.M."/>
            <person name="Gnerre S."/>
            <person name="Green P.J."/>
            <person name="Grenville-Briggs L.J."/>
            <person name="Griffith J."/>
            <person name="Grunwald N.J."/>
            <person name="Horn K."/>
            <person name="Horner N.R."/>
            <person name="Hu C.H."/>
            <person name="Huitema E."/>
            <person name="Jeong D.H."/>
            <person name="Jones A.M."/>
            <person name="Jones J.D."/>
            <person name="Jones R.W."/>
            <person name="Karlsson E.K."/>
            <person name="Kunjeti S.G."/>
            <person name="Lamour K."/>
            <person name="Liu Z."/>
            <person name="Ma L."/>
            <person name="Maclean D."/>
            <person name="Chibucos M.C."/>
            <person name="McDonald H."/>
            <person name="McWalters J."/>
            <person name="Meijer H.J."/>
            <person name="Morgan W."/>
            <person name="Morris P.F."/>
            <person name="Munro C.A."/>
            <person name="O'Neill K."/>
            <person name="Ospina-Giraldo M."/>
            <person name="Pinzon A."/>
            <person name="Pritchard L."/>
            <person name="Ramsahoye B."/>
            <person name="Ren Q."/>
            <person name="Restrepo S."/>
            <person name="Roy S."/>
            <person name="Sadanandom A."/>
            <person name="Savidor A."/>
            <person name="Schornack S."/>
            <person name="Schwartz D.C."/>
            <person name="Schumann U.D."/>
            <person name="Schwessinger B."/>
            <person name="Seyer L."/>
            <person name="Sharpe T."/>
            <person name="Silvar C."/>
            <person name="Song J."/>
            <person name="Studholme D.J."/>
            <person name="Sykes S."/>
            <person name="Thines M."/>
            <person name="van de Vondervoort P.J."/>
            <person name="Phuntumart V."/>
            <person name="Wawra S."/>
            <person name="Weide R."/>
            <person name="Win J."/>
            <person name="Young C."/>
            <person name="Zhou S."/>
            <person name="Fry W."/>
            <person name="Meyers B.C."/>
            <person name="van West P."/>
            <person name="Ristaino J."/>
            <person name="Govers F."/>
            <person name="Birch P.R."/>
            <person name="Whisson S.C."/>
            <person name="Judelson H.S."/>
            <person name="Nusbaum C."/>
        </authorList>
    </citation>
    <scope>NUCLEOTIDE SEQUENCE [LARGE SCALE GENOMIC DNA]</scope>
    <source>
        <strain evidence="3">T30-4</strain>
    </source>
</reference>
<evidence type="ECO:0000313" key="2">
    <source>
        <dbReference type="EMBL" id="EEY60291.1"/>
    </source>
</evidence>
<keyword evidence="3" id="KW-1185">Reference proteome</keyword>
<dbReference type="PRINTS" id="PR01217">
    <property type="entry name" value="PRICHEXTENSN"/>
</dbReference>
<dbReference type="STRING" id="403677.D0NKX3"/>
<gene>
    <name evidence="2" type="ORF">PITG_12670</name>
</gene>
<dbReference type="OrthoDB" id="129442at2759"/>
<dbReference type="HOGENOM" id="CLU_059475_0_0_1"/>